<gene>
    <name evidence="3" type="ORF">BON22_1587</name>
</gene>
<proteinExistence type="predicted"/>
<feature type="compositionally biased region" description="Polar residues" evidence="1">
    <location>
        <begin position="30"/>
        <end position="40"/>
    </location>
</feature>
<feature type="compositionally biased region" description="Low complexity" evidence="1">
    <location>
        <begin position="41"/>
        <end position="51"/>
    </location>
</feature>
<feature type="region of interest" description="Disordered" evidence="1">
    <location>
        <begin position="638"/>
        <end position="664"/>
    </location>
</feature>
<dbReference type="PANTHER" id="PTHR12854:SF7">
    <property type="entry name" value="ATAXIN-2 HOMOLOG"/>
    <property type="match status" value="1"/>
</dbReference>
<name>A0A1V2LB85_CYBFA</name>
<dbReference type="Pfam" id="PF14438">
    <property type="entry name" value="SM-ATX"/>
    <property type="match status" value="1"/>
</dbReference>
<evidence type="ECO:0000313" key="3">
    <source>
        <dbReference type="EMBL" id="ONH69113.1"/>
    </source>
</evidence>
<reference evidence="4" key="1">
    <citation type="journal article" date="2017" name="Genome Announc.">
        <title>Genome sequences of Cyberlindnera fabianii 65, Pichia kudriavzevii 129, and Saccharomyces cerevisiae 131 isolated from fermented masau fruits in Zimbabwe.</title>
        <authorList>
            <person name="van Rijswijck I.M.H."/>
            <person name="Derks M.F.L."/>
            <person name="Abee T."/>
            <person name="de Ridder D."/>
            <person name="Smid E.J."/>
        </authorList>
    </citation>
    <scope>NUCLEOTIDE SEQUENCE [LARGE SCALE GENOMIC DNA]</scope>
    <source>
        <strain evidence="4">65</strain>
    </source>
</reference>
<feature type="region of interest" description="Disordered" evidence="1">
    <location>
        <begin position="1"/>
        <end position="51"/>
    </location>
</feature>
<dbReference type="InterPro" id="IPR009604">
    <property type="entry name" value="LsmAD_domain"/>
</dbReference>
<feature type="region of interest" description="Disordered" evidence="1">
    <location>
        <begin position="368"/>
        <end position="475"/>
    </location>
</feature>
<feature type="compositionally biased region" description="Low complexity" evidence="1">
    <location>
        <begin position="373"/>
        <end position="401"/>
    </location>
</feature>
<accession>A0A1V2LB85</accession>
<dbReference type="VEuPathDB" id="FungiDB:BON22_1587"/>
<feature type="domain" description="LsmAD" evidence="2">
    <location>
        <begin position="201"/>
        <end position="272"/>
    </location>
</feature>
<dbReference type="STRING" id="36022.A0A1V2LB85"/>
<dbReference type="GO" id="GO:0003729">
    <property type="term" value="F:mRNA binding"/>
    <property type="evidence" value="ECO:0007669"/>
    <property type="project" value="TreeGrafter"/>
</dbReference>
<dbReference type="InterPro" id="IPR045117">
    <property type="entry name" value="ATXN2-like"/>
</dbReference>
<dbReference type="PANTHER" id="PTHR12854">
    <property type="entry name" value="ATAXIN 2-RELATED"/>
    <property type="match status" value="1"/>
</dbReference>
<organism evidence="3 4">
    <name type="scientific">Cyberlindnera fabianii</name>
    <name type="common">Yeast</name>
    <name type="synonym">Hansenula fabianii</name>
    <dbReference type="NCBI Taxonomy" id="36022"/>
    <lineage>
        <taxon>Eukaryota</taxon>
        <taxon>Fungi</taxon>
        <taxon>Dikarya</taxon>
        <taxon>Ascomycota</taxon>
        <taxon>Saccharomycotina</taxon>
        <taxon>Saccharomycetes</taxon>
        <taxon>Phaffomycetales</taxon>
        <taxon>Phaffomycetaceae</taxon>
        <taxon>Cyberlindnera</taxon>
    </lineage>
</organism>
<sequence length="664" mass="73700">MSKPQAHRNSFEKSHNRSNSKNTIRRPNATEKSNGSTDKINNSGSNGNANASTEVLQDETFQAHQHDRVLFLIMNSIGAEIIITTNDGGSKSGILESIDPKYLKIVLKTEGKVQTINFDDVVDFEIVNVDLFNNSFTKKAAGGFKTDTDISHRATSTQRRQEVEKWVPDASIPMGTSLEGLSLEDDSGAQWDQFATNEKKFGIKSEYDEHFYTTRINKNDPDYQKRLKEADRLAREIEGGITDNHHLAEERGIVLDDSGLDEEDKYSGVARKPSTAKGDALFASLINKGQDNKNLIFESQSKGSKYPLVPGAEKNRAFENVKKLNNMKEINSLKEFSQTFKIPAKFPEDLLPIVTKDKHKQEEILKKADAESAKASAKSSPKVDAPKTVTDTKTTPDVPTPQSKTSTRTNTPAATPTAPNAQLKRGDTKHKLNPKAMAFTPSFTPSNFGSPNPVVPTPQFSPHIPKNSPRLAHTPQRKRSAATFFAQGRAPSAEKKRSLGEDFNFFHGAEAEFKANKPDGKFYLERPFVTAPIWSDEEKPFKSLFPDPESIRSSVPSMHPHQMAPYQPIPMMQSPQMFYGAPQFPNMRMSPQQPQPMLSPSDPNFIQAQRMQPMYMQPGGIPMNPGAPMPYQRYPQGAGYPGPGGPMPQMIPPHSGGRMGYKNH</sequence>
<protein>
    <submittedName>
        <fullName evidence="3">PAB1-binding protein 1</fullName>
    </submittedName>
</protein>
<dbReference type="SMART" id="SM01272">
    <property type="entry name" value="LsmAD"/>
    <property type="match status" value="1"/>
</dbReference>
<evidence type="ECO:0000256" key="1">
    <source>
        <dbReference type="SAM" id="MobiDB-lite"/>
    </source>
</evidence>
<evidence type="ECO:0000259" key="2">
    <source>
        <dbReference type="SMART" id="SM01272"/>
    </source>
</evidence>
<keyword evidence="4" id="KW-1185">Reference proteome</keyword>
<dbReference type="GO" id="GO:0010494">
    <property type="term" value="C:cytoplasmic stress granule"/>
    <property type="evidence" value="ECO:0007669"/>
    <property type="project" value="TreeGrafter"/>
</dbReference>
<evidence type="ECO:0000313" key="4">
    <source>
        <dbReference type="Proteomes" id="UP000189513"/>
    </source>
</evidence>
<dbReference type="EMBL" id="MPUK01000002">
    <property type="protein sequence ID" value="ONH69113.1"/>
    <property type="molecule type" value="Genomic_DNA"/>
</dbReference>
<dbReference type="Pfam" id="PF06741">
    <property type="entry name" value="LsmAD"/>
    <property type="match status" value="1"/>
</dbReference>
<feature type="compositionally biased region" description="Polar residues" evidence="1">
    <location>
        <begin position="441"/>
        <end position="450"/>
    </location>
</feature>
<feature type="compositionally biased region" description="Low complexity" evidence="1">
    <location>
        <begin position="409"/>
        <end position="421"/>
    </location>
</feature>
<dbReference type="OMA" id="YFTAPTW"/>
<dbReference type="AlphaFoldDB" id="A0A1V2LB85"/>
<dbReference type="GO" id="GO:0034063">
    <property type="term" value="P:stress granule assembly"/>
    <property type="evidence" value="ECO:0007669"/>
    <property type="project" value="TreeGrafter"/>
</dbReference>
<dbReference type="InterPro" id="IPR025852">
    <property type="entry name" value="SM_dom_ATX"/>
</dbReference>
<dbReference type="Proteomes" id="UP000189513">
    <property type="component" value="Unassembled WGS sequence"/>
</dbReference>
<comment type="caution">
    <text evidence="3">The sequence shown here is derived from an EMBL/GenBank/DDBJ whole genome shotgun (WGS) entry which is preliminary data.</text>
</comment>